<sequence>MDVLLTEEQEMVRDSARSFLGAECTPALVRRMEADPLGYDPGLWAKAAELGWPGISLPEAYGGSGLPLVYLGLILQEAGRALAPLPLHSTVTAALTLAEAGSAAQRQALLPDVVAGRTILTWAFAEADARQDPAAIRMTARAEGDSFVLDGTKMFVDNFRAAQFCLVVCRTAPASAATTGLSLFLVDTAAAGITETPLVTTAKDRQSEVAFRDVRIPASSLLGPLHQGWPIAERMLDRGCILLSAQMLGAARRDVEMAVEYSKMREAFGQPIGAFQSIQHMCADMIIGIDGGDLLTFEALWKMDEGLPFQVEVSQAKAFCNEKCLAAVRNAQIIHGGIGFMMDLDLHLWYRRVAAWSMRLGTTHEHRARVAAALIDHPGQVILGRPLPA</sequence>
<dbReference type="InterPro" id="IPR013786">
    <property type="entry name" value="AcylCoA_DH/ox_N"/>
</dbReference>
<dbReference type="PANTHER" id="PTHR43884:SF20">
    <property type="entry name" value="ACYL-COA DEHYDROGENASE FADE28"/>
    <property type="match status" value="1"/>
</dbReference>
<dbReference type="Pfam" id="PF02771">
    <property type="entry name" value="Acyl-CoA_dh_N"/>
    <property type="match status" value="1"/>
</dbReference>
<evidence type="ECO:0000259" key="7">
    <source>
        <dbReference type="Pfam" id="PF00441"/>
    </source>
</evidence>
<keyword evidence="4 6" id="KW-0274">FAD</keyword>
<evidence type="ECO:0000256" key="4">
    <source>
        <dbReference type="ARBA" id="ARBA00022827"/>
    </source>
</evidence>
<evidence type="ECO:0000259" key="9">
    <source>
        <dbReference type="Pfam" id="PF02771"/>
    </source>
</evidence>
<dbReference type="RefSeq" id="WP_211854762.1">
    <property type="nucleotide sequence ID" value="NZ_JAAGBB010000028.1"/>
</dbReference>
<dbReference type="Proteomes" id="UP001196870">
    <property type="component" value="Unassembled WGS sequence"/>
</dbReference>
<dbReference type="EMBL" id="JAAGBB010000028">
    <property type="protein sequence ID" value="MBR0666984.1"/>
    <property type="molecule type" value="Genomic_DNA"/>
</dbReference>
<reference evidence="11" key="1">
    <citation type="journal article" date="2021" name="Syst. Appl. Microbiol.">
        <title>Roseomonas hellenica sp. nov., isolated from roots of wild-growing Alkanna tinctoria.</title>
        <authorList>
            <person name="Rat A."/>
            <person name="Naranjo H.D."/>
            <person name="Lebbe L."/>
            <person name="Cnockaert M."/>
            <person name="Krigas N."/>
            <person name="Grigoriadou K."/>
            <person name="Maloupa E."/>
            <person name="Willems A."/>
        </authorList>
    </citation>
    <scope>NUCLEOTIDE SEQUENCE [LARGE SCALE GENOMIC DNA]</scope>
    <source>
        <strain evidence="11">LMG 31523</strain>
    </source>
</reference>
<dbReference type="Gene3D" id="1.10.540.10">
    <property type="entry name" value="Acyl-CoA dehydrogenase/oxidase, N-terminal domain"/>
    <property type="match status" value="1"/>
</dbReference>
<dbReference type="InterPro" id="IPR046373">
    <property type="entry name" value="Acyl-CoA_Oxase/DH_mid-dom_sf"/>
</dbReference>
<evidence type="ECO:0000256" key="1">
    <source>
        <dbReference type="ARBA" id="ARBA00001974"/>
    </source>
</evidence>
<evidence type="ECO:0000256" key="5">
    <source>
        <dbReference type="ARBA" id="ARBA00023002"/>
    </source>
</evidence>
<gene>
    <name evidence="10" type="ORF">GXW71_21670</name>
</gene>
<comment type="caution">
    <text evidence="10">The sequence shown here is derived from an EMBL/GenBank/DDBJ whole genome shotgun (WGS) entry which is preliminary data.</text>
</comment>
<comment type="similarity">
    <text evidence="2 6">Belongs to the acyl-CoA dehydrogenase family.</text>
</comment>
<dbReference type="Gene3D" id="2.40.110.10">
    <property type="entry name" value="Butyryl-CoA Dehydrogenase, subunit A, domain 2"/>
    <property type="match status" value="1"/>
</dbReference>
<organism evidence="10 11">
    <name type="scientific">Plastoroseomonas hellenica</name>
    <dbReference type="NCBI Taxonomy" id="2687306"/>
    <lineage>
        <taxon>Bacteria</taxon>
        <taxon>Pseudomonadati</taxon>
        <taxon>Pseudomonadota</taxon>
        <taxon>Alphaproteobacteria</taxon>
        <taxon>Acetobacterales</taxon>
        <taxon>Acetobacteraceae</taxon>
        <taxon>Plastoroseomonas</taxon>
    </lineage>
</organism>
<dbReference type="SUPFAM" id="SSF47203">
    <property type="entry name" value="Acyl-CoA dehydrogenase C-terminal domain-like"/>
    <property type="match status" value="1"/>
</dbReference>
<evidence type="ECO:0000313" key="10">
    <source>
        <dbReference type="EMBL" id="MBR0666984.1"/>
    </source>
</evidence>
<feature type="domain" description="Acyl-CoA oxidase/dehydrogenase middle" evidence="8">
    <location>
        <begin position="123"/>
        <end position="214"/>
    </location>
</feature>
<dbReference type="InterPro" id="IPR036250">
    <property type="entry name" value="AcylCo_DH-like_C"/>
</dbReference>
<dbReference type="CDD" id="cd00567">
    <property type="entry name" value="ACAD"/>
    <property type="match status" value="1"/>
</dbReference>
<evidence type="ECO:0000256" key="2">
    <source>
        <dbReference type="ARBA" id="ARBA00009347"/>
    </source>
</evidence>
<evidence type="ECO:0000313" key="11">
    <source>
        <dbReference type="Proteomes" id="UP001196870"/>
    </source>
</evidence>
<dbReference type="InterPro" id="IPR037069">
    <property type="entry name" value="AcylCoA_DH/ox_N_sf"/>
</dbReference>
<evidence type="ECO:0000259" key="8">
    <source>
        <dbReference type="Pfam" id="PF02770"/>
    </source>
</evidence>
<keyword evidence="3 6" id="KW-0285">Flavoprotein</keyword>
<comment type="cofactor">
    <cofactor evidence="1 6">
        <name>FAD</name>
        <dbReference type="ChEBI" id="CHEBI:57692"/>
    </cofactor>
</comment>
<keyword evidence="11" id="KW-1185">Reference proteome</keyword>
<dbReference type="Pfam" id="PF00441">
    <property type="entry name" value="Acyl-CoA_dh_1"/>
    <property type="match status" value="1"/>
</dbReference>
<feature type="domain" description="Acyl-CoA dehydrogenase/oxidase C-terminal" evidence="7">
    <location>
        <begin position="227"/>
        <end position="374"/>
    </location>
</feature>
<proteinExistence type="inferred from homology"/>
<accession>A0ABS5F386</accession>
<feature type="domain" description="Acyl-CoA dehydrogenase/oxidase N-terminal" evidence="9">
    <location>
        <begin position="6"/>
        <end position="116"/>
    </location>
</feature>
<dbReference type="Gene3D" id="1.20.140.10">
    <property type="entry name" value="Butyryl-CoA Dehydrogenase, subunit A, domain 3"/>
    <property type="match status" value="1"/>
</dbReference>
<dbReference type="PANTHER" id="PTHR43884">
    <property type="entry name" value="ACYL-COA DEHYDROGENASE"/>
    <property type="match status" value="1"/>
</dbReference>
<evidence type="ECO:0000256" key="6">
    <source>
        <dbReference type="RuleBase" id="RU362125"/>
    </source>
</evidence>
<dbReference type="InterPro" id="IPR009100">
    <property type="entry name" value="AcylCoA_DH/oxidase_NM_dom_sf"/>
</dbReference>
<dbReference type="InterPro" id="IPR006091">
    <property type="entry name" value="Acyl-CoA_Oxase/DH_mid-dom"/>
</dbReference>
<evidence type="ECO:0000256" key="3">
    <source>
        <dbReference type="ARBA" id="ARBA00022630"/>
    </source>
</evidence>
<name>A0ABS5F386_9PROT</name>
<dbReference type="SUPFAM" id="SSF56645">
    <property type="entry name" value="Acyl-CoA dehydrogenase NM domain-like"/>
    <property type="match status" value="1"/>
</dbReference>
<keyword evidence="5 6" id="KW-0560">Oxidoreductase</keyword>
<protein>
    <submittedName>
        <fullName evidence="10">Acyl-CoA/acyl-ACP dehydrogenase</fullName>
    </submittedName>
</protein>
<dbReference type="InterPro" id="IPR009075">
    <property type="entry name" value="AcylCo_DH/oxidase_C"/>
</dbReference>
<dbReference type="Pfam" id="PF02770">
    <property type="entry name" value="Acyl-CoA_dh_M"/>
    <property type="match status" value="1"/>
</dbReference>